<dbReference type="RefSeq" id="WP_209054214.1">
    <property type="nucleotide sequence ID" value="NZ_CP072426.1"/>
</dbReference>
<name>A0ABX7VDV0_9GAMM</name>
<evidence type="ECO:0000313" key="5">
    <source>
        <dbReference type="Proteomes" id="UP000665025"/>
    </source>
</evidence>
<dbReference type="EMBL" id="CP072426">
    <property type="protein sequence ID" value="QTL38116.1"/>
    <property type="molecule type" value="Genomic_DNA"/>
</dbReference>
<dbReference type="Gene3D" id="1.20.1050.10">
    <property type="match status" value="1"/>
</dbReference>
<dbReference type="PROSITE" id="PS50404">
    <property type="entry name" value="GST_NTER"/>
    <property type="match status" value="1"/>
</dbReference>
<dbReference type="InterPro" id="IPR034330">
    <property type="entry name" value="GST_Zeta_C"/>
</dbReference>
<dbReference type="Pfam" id="PF13410">
    <property type="entry name" value="GST_C_2"/>
    <property type="match status" value="1"/>
</dbReference>
<dbReference type="PANTHER" id="PTHR42673">
    <property type="entry name" value="MALEYLACETOACETATE ISOMERASE"/>
    <property type="match status" value="1"/>
</dbReference>
<dbReference type="InterPro" id="IPR036249">
    <property type="entry name" value="Thioredoxin-like_sf"/>
</dbReference>
<dbReference type="SFLD" id="SFLDS00019">
    <property type="entry name" value="Glutathione_Transferase_(cytos"/>
    <property type="match status" value="1"/>
</dbReference>
<keyword evidence="5" id="KW-1185">Reference proteome</keyword>
<accession>A0ABX7VDV0</accession>
<dbReference type="GO" id="GO:0016034">
    <property type="term" value="F:maleylacetoacetate isomerase activity"/>
    <property type="evidence" value="ECO:0007669"/>
    <property type="project" value="UniProtKB-EC"/>
</dbReference>
<dbReference type="Pfam" id="PF13417">
    <property type="entry name" value="GST_N_3"/>
    <property type="match status" value="1"/>
</dbReference>
<dbReference type="InterPro" id="IPR040079">
    <property type="entry name" value="Glutathione_S-Trfase"/>
</dbReference>
<dbReference type="SUPFAM" id="SSF52833">
    <property type="entry name" value="Thioredoxin-like"/>
    <property type="match status" value="1"/>
</dbReference>
<keyword evidence="4" id="KW-0413">Isomerase</keyword>
<dbReference type="CDD" id="cd03191">
    <property type="entry name" value="GST_C_Zeta"/>
    <property type="match status" value="1"/>
</dbReference>
<evidence type="ECO:0000256" key="1">
    <source>
        <dbReference type="ARBA" id="ARBA00010007"/>
    </source>
</evidence>
<proteinExistence type="inferred from homology"/>
<feature type="domain" description="GST C-terminal" evidence="3">
    <location>
        <begin position="85"/>
        <end position="210"/>
    </location>
</feature>
<comment type="similarity">
    <text evidence="1">Belongs to the GST superfamily. Zeta family.</text>
</comment>
<dbReference type="PROSITE" id="PS50405">
    <property type="entry name" value="GST_CTER"/>
    <property type="match status" value="1"/>
</dbReference>
<dbReference type="NCBIfam" id="TIGR01262">
    <property type="entry name" value="maiA"/>
    <property type="match status" value="1"/>
</dbReference>
<dbReference type="InterPro" id="IPR004045">
    <property type="entry name" value="Glutathione_S-Trfase_N"/>
</dbReference>
<feature type="domain" description="GST N-terminal" evidence="2">
    <location>
        <begin position="1"/>
        <end position="80"/>
    </location>
</feature>
<dbReference type="Gene3D" id="3.40.30.10">
    <property type="entry name" value="Glutaredoxin"/>
    <property type="match status" value="1"/>
</dbReference>
<sequence length="210" mass="23843">MKLYTYFRSSAAYRVRIALNLKALDHELVPVNLLKSEQQGADYLSKNGQGLLPALETDQGVLAQSLAILEWLEETYQATPLLPADPWEKAQIRNFCYAIACDIHPIDNLRVLKYLSNELAVTDEQKNTWYRHWVIEGFKKLEAMLDDNSAFCFGDKPTLADVCLVPQVYNALRFNVDMGDFPKIARIYEHCNTLTAFSDAAPENQPDAPK</sequence>
<dbReference type="EC" id="5.2.1.2" evidence="4"/>
<dbReference type="Proteomes" id="UP000665025">
    <property type="component" value="Chromosome 2"/>
</dbReference>
<gene>
    <name evidence="4" type="primary">maiA</name>
    <name evidence="4" type="ORF">J5X90_20455</name>
</gene>
<evidence type="ECO:0000313" key="4">
    <source>
        <dbReference type="EMBL" id="QTL38116.1"/>
    </source>
</evidence>
<organism evidence="4 5">
    <name type="scientific">Pseudoalteromonas viridis</name>
    <dbReference type="NCBI Taxonomy" id="339617"/>
    <lineage>
        <taxon>Bacteria</taxon>
        <taxon>Pseudomonadati</taxon>
        <taxon>Pseudomonadota</taxon>
        <taxon>Gammaproteobacteria</taxon>
        <taxon>Alteromonadales</taxon>
        <taxon>Pseudoalteromonadaceae</taxon>
        <taxon>Pseudoalteromonas</taxon>
    </lineage>
</organism>
<reference evidence="4 5" key="1">
    <citation type="submission" date="2021-03" db="EMBL/GenBank/DDBJ databases">
        <title>Complete Genome of Pseudoalteromonas viridis Strain BBR56, a new biocontrol bacterial candidate.</title>
        <authorList>
            <person name="Handayani D.P."/>
            <person name="Isnansetyo A."/>
            <person name="Istiqomah I."/>
            <person name="Jumina J."/>
        </authorList>
    </citation>
    <scope>NUCLEOTIDE SEQUENCE [LARGE SCALE GENOMIC DNA]</scope>
    <source>
        <strain evidence="4 5">BBR56</strain>
    </source>
</reference>
<dbReference type="InterPro" id="IPR005955">
    <property type="entry name" value="GST_Zeta"/>
</dbReference>
<dbReference type="InterPro" id="IPR036282">
    <property type="entry name" value="Glutathione-S-Trfase_C_sf"/>
</dbReference>
<dbReference type="PANTHER" id="PTHR42673:SF4">
    <property type="entry name" value="MALEYLACETOACETATE ISOMERASE"/>
    <property type="match status" value="1"/>
</dbReference>
<dbReference type="SUPFAM" id="SSF47616">
    <property type="entry name" value="GST C-terminal domain-like"/>
    <property type="match status" value="1"/>
</dbReference>
<protein>
    <submittedName>
        <fullName evidence="4">Maleylacetoacetate isomerase</fullName>
        <ecNumber evidence="4">5.2.1.2</ecNumber>
    </submittedName>
</protein>
<evidence type="ECO:0000259" key="3">
    <source>
        <dbReference type="PROSITE" id="PS50405"/>
    </source>
</evidence>
<dbReference type="SFLD" id="SFLDG00358">
    <property type="entry name" value="Main_(cytGST)"/>
    <property type="match status" value="1"/>
</dbReference>
<evidence type="ECO:0000259" key="2">
    <source>
        <dbReference type="PROSITE" id="PS50404"/>
    </source>
</evidence>
<dbReference type="CDD" id="cd03042">
    <property type="entry name" value="GST_N_Zeta"/>
    <property type="match status" value="1"/>
</dbReference>
<dbReference type="InterPro" id="IPR034333">
    <property type="entry name" value="GST_Zeta_N"/>
</dbReference>
<dbReference type="InterPro" id="IPR010987">
    <property type="entry name" value="Glutathione-S-Trfase_C-like"/>
</dbReference>